<comment type="caution">
    <text evidence="1">The sequence shown here is derived from an EMBL/GenBank/DDBJ whole genome shotgun (WGS) entry which is preliminary data.</text>
</comment>
<sequence length="70" mass="8153">MLDEVTVEQRLNTLEQAVFDLQHKLESKLISENWLEKLIGSVSNEEVFLEALEYGRAFRQSDKPVNEDDD</sequence>
<name>A0ABU5UFL6_9CYAN</name>
<proteinExistence type="predicted"/>
<organism evidence="1 2">
    <name type="scientific">Nodularia harveyana UHCC-0300</name>
    <dbReference type="NCBI Taxonomy" id="2974287"/>
    <lineage>
        <taxon>Bacteria</taxon>
        <taxon>Bacillati</taxon>
        <taxon>Cyanobacteriota</taxon>
        <taxon>Cyanophyceae</taxon>
        <taxon>Nostocales</taxon>
        <taxon>Nodulariaceae</taxon>
        <taxon>Nodularia</taxon>
    </lineage>
</organism>
<evidence type="ECO:0000313" key="1">
    <source>
        <dbReference type="EMBL" id="MEA5581895.1"/>
    </source>
</evidence>
<gene>
    <name evidence="1" type="ORF">VB620_11155</name>
</gene>
<reference evidence="1 2" key="1">
    <citation type="submission" date="2023-12" db="EMBL/GenBank/DDBJ databases">
        <title>Baltic Sea Cyanobacteria.</title>
        <authorList>
            <person name="Delbaje E."/>
            <person name="Fewer D.P."/>
            <person name="Shishido T.K."/>
        </authorList>
    </citation>
    <scope>NUCLEOTIDE SEQUENCE [LARGE SCALE GENOMIC DNA]</scope>
    <source>
        <strain evidence="1 2">UHCC-0300</strain>
    </source>
</reference>
<dbReference type="GO" id="GO:0016740">
    <property type="term" value="F:transferase activity"/>
    <property type="evidence" value="ECO:0007669"/>
    <property type="project" value="UniProtKB-KW"/>
</dbReference>
<dbReference type="EMBL" id="JAYGHG010000016">
    <property type="protein sequence ID" value="MEA5581895.1"/>
    <property type="molecule type" value="Genomic_DNA"/>
</dbReference>
<keyword evidence="1" id="KW-0808">Transferase</keyword>
<accession>A0ABU5UFL6</accession>
<keyword evidence="2" id="KW-1185">Reference proteome</keyword>
<dbReference type="Proteomes" id="UP001302120">
    <property type="component" value="Unassembled WGS sequence"/>
</dbReference>
<protein>
    <submittedName>
        <fullName evidence="1">Transferase hexapeptide repeat containing protein</fullName>
    </submittedName>
</protein>
<dbReference type="RefSeq" id="WP_323196224.1">
    <property type="nucleotide sequence ID" value="NZ_JAYGHG010000016.1"/>
</dbReference>
<evidence type="ECO:0000313" key="2">
    <source>
        <dbReference type="Proteomes" id="UP001302120"/>
    </source>
</evidence>